<evidence type="ECO:0000313" key="10">
    <source>
        <dbReference type="EMBL" id="CAG9763672.1"/>
    </source>
</evidence>
<gene>
    <name evidence="10" type="ORF">CEUTPL_LOCUS4330</name>
</gene>
<evidence type="ECO:0000256" key="2">
    <source>
        <dbReference type="ARBA" id="ARBA00022692"/>
    </source>
</evidence>
<keyword evidence="11" id="KW-1185">Reference proteome</keyword>
<dbReference type="PANTHER" id="PTHR10519:SF46">
    <property type="entry name" value="METABOTROPIC GABA-B RECEPTOR SUBTYPE 3, ISOFORM A"/>
    <property type="match status" value="1"/>
</dbReference>
<dbReference type="PANTHER" id="PTHR10519">
    <property type="entry name" value="GABA-B RECEPTOR"/>
    <property type="match status" value="1"/>
</dbReference>
<keyword evidence="4" id="KW-0297">G-protein coupled receptor</keyword>
<name>A0A9N9MH85_9CUCU</name>
<keyword evidence="2" id="KW-0812">Transmembrane</keyword>
<dbReference type="GO" id="GO:0007214">
    <property type="term" value="P:gamma-aminobutyric acid signaling pathway"/>
    <property type="evidence" value="ECO:0007669"/>
    <property type="project" value="TreeGrafter"/>
</dbReference>
<dbReference type="Pfam" id="PF01094">
    <property type="entry name" value="ANF_receptor"/>
    <property type="match status" value="1"/>
</dbReference>
<dbReference type="InterPro" id="IPR002455">
    <property type="entry name" value="GPCR3_GABA-B"/>
</dbReference>
<keyword evidence="3" id="KW-1133">Transmembrane helix</keyword>
<dbReference type="SUPFAM" id="SSF53822">
    <property type="entry name" value="Periplasmic binding protein-like I"/>
    <property type="match status" value="1"/>
</dbReference>
<dbReference type="GO" id="GO:0004965">
    <property type="term" value="F:G protein-coupled GABA receptor activity"/>
    <property type="evidence" value="ECO:0007669"/>
    <property type="project" value="InterPro"/>
</dbReference>
<evidence type="ECO:0000256" key="5">
    <source>
        <dbReference type="ARBA" id="ARBA00023136"/>
    </source>
</evidence>
<organism evidence="10 11">
    <name type="scientific">Ceutorhynchus assimilis</name>
    <name type="common">cabbage seed weevil</name>
    <dbReference type="NCBI Taxonomy" id="467358"/>
    <lineage>
        <taxon>Eukaryota</taxon>
        <taxon>Metazoa</taxon>
        <taxon>Ecdysozoa</taxon>
        <taxon>Arthropoda</taxon>
        <taxon>Hexapoda</taxon>
        <taxon>Insecta</taxon>
        <taxon>Pterygota</taxon>
        <taxon>Neoptera</taxon>
        <taxon>Endopterygota</taxon>
        <taxon>Coleoptera</taxon>
        <taxon>Polyphaga</taxon>
        <taxon>Cucujiformia</taxon>
        <taxon>Curculionidae</taxon>
        <taxon>Ceutorhynchinae</taxon>
        <taxon>Ceutorhynchus</taxon>
    </lineage>
</organism>
<sequence length="193" mass="22417">MSKINKSQKRTNRGDFASVWYPSLSLETRIIIGSFSTSIAPFIFCAAYDLGMFGSEYVWILETPRKIWWQNLKCDCDSENLQKAIEGVIVVGDYEFTYYDEYLLNKMKTLSLESRYAKHTYDAIWTMALTLRTNNMNSLQHFNYGRKDMTCAFYDTMRRLKFLGLSGPIKFDGADRVGDLVVSQIQGRSYQIF</sequence>
<keyword evidence="7" id="KW-0325">Glycoprotein</keyword>
<accession>A0A9N9MH85</accession>
<dbReference type="Gene3D" id="3.40.50.2300">
    <property type="match status" value="2"/>
</dbReference>
<keyword evidence="6" id="KW-0675">Receptor</keyword>
<dbReference type="EMBL" id="OU892290">
    <property type="protein sequence ID" value="CAG9763672.1"/>
    <property type="molecule type" value="Genomic_DNA"/>
</dbReference>
<reference evidence="10" key="1">
    <citation type="submission" date="2022-01" db="EMBL/GenBank/DDBJ databases">
        <authorList>
            <person name="King R."/>
        </authorList>
    </citation>
    <scope>NUCLEOTIDE SEQUENCE</scope>
</reference>
<dbReference type="GO" id="GO:0038039">
    <property type="term" value="C:G protein-coupled receptor heterodimeric complex"/>
    <property type="evidence" value="ECO:0007669"/>
    <property type="project" value="TreeGrafter"/>
</dbReference>
<keyword evidence="8" id="KW-0807">Transducer</keyword>
<proteinExistence type="predicted"/>
<dbReference type="Proteomes" id="UP001152799">
    <property type="component" value="Chromosome 14"/>
</dbReference>
<evidence type="ECO:0000256" key="8">
    <source>
        <dbReference type="ARBA" id="ARBA00023224"/>
    </source>
</evidence>
<evidence type="ECO:0000313" key="11">
    <source>
        <dbReference type="Proteomes" id="UP001152799"/>
    </source>
</evidence>
<evidence type="ECO:0000256" key="7">
    <source>
        <dbReference type="ARBA" id="ARBA00023180"/>
    </source>
</evidence>
<feature type="domain" description="Receptor ligand binding region" evidence="9">
    <location>
        <begin position="26"/>
        <end position="187"/>
    </location>
</feature>
<evidence type="ECO:0000256" key="1">
    <source>
        <dbReference type="ARBA" id="ARBA00004370"/>
    </source>
</evidence>
<evidence type="ECO:0000256" key="4">
    <source>
        <dbReference type="ARBA" id="ARBA00023040"/>
    </source>
</evidence>
<evidence type="ECO:0000256" key="6">
    <source>
        <dbReference type="ARBA" id="ARBA00023170"/>
    </source>
</evidence>
<dbReference type="InterPro" id="IPR028082">
    <property type="entry name" value="Peripla_BP_I"/>
</dbReference>
<keyword evidence="5" id="KW-0472">Membrane</keyword>
<dbReference type="InterPro" id="IPR001828">
    <property type="entry name" value="ANF_lig-bd_rcpt"/>
</dbReference>
<protein>
    <recommendedName>
        <fullName evidence="9">Receptor ligand binding region domain-containing protein</fullName>
    </recommendedName>
</protein>
<evidence type="ECO:0000259" key="9">
    <source>
        <dbReference type="Pfam" id="PF01094"/>
    </source>
</evidence>
<comment type="subcellular location">
    <subcellularLocation>
        <location evidence="1">Membrane</location>
    </subcellularLocation>
</comment>
<dbReference type="OrthoDB" id="411630at2759"/>
<dbReference type="AlphaFoldDB" id="A0A9N9MH85"/>
<evidence type="ECO:0000256" key="3">
    <source>
        <dbReference type="ARBA" id="ARBA00022989"/>
    </source>
</evidence>